<dbReference type="Proteomes" id="UP001142462">
    <property type="component" value="Unassembled WGS sequence"/>
</dbReference>
<dbReference type="PANTHER" id="PTHR22946">
    <property type="entry name" value="DIENELACTONE HYDROLASE DOMAIN-CONTAINING PROTEIN-RELATED"/>
    <property type="match status" value="1"/>
</dbReference>
<dbReference type="Pfam" id="PF12146">
    <property type="entry name" value="Hydrolase_4"/>
    <property type="match status" value="1"/>
</dbReference>
<dbReference type="AlphaFoldDB" id="A0A9W6H5W5"/>
<comment type="similarity">
    <text evidence="1">Belongs to the AB hydrolase superfamily.</text>
</comment>
<comment type="caution">
    <text evidence="4">The sequence shown here is derived from an EMBL/GenBank/DDBJ whole genome shotgun (WGS) entry which is preliminary data.</text>
</comment>
<evidence type="ECO:0000259" key="3">
    <source>
        <dbReference type="Pfam" id="PF12146"/>
    </source>
</evidence>
<dbReference type="Gene3D" id="3.40.50.1820">
    <property type="entry name" value="alpha/beta hydrolase"/>
    <property type="match status" value="1"/>
</dbReference>
<accession>A0A9W6H5W5</accession>
<dbReference type="RefSeq" id="WP_271174334.1">
    <property type="nucleotide sequence ID" value="NZ_BSEJ01000015.1"/>
</dbReference>
<dbReference type="InterPro" id="IPR029058">
    <property type="entry name" value="AB_hydrolase_fold"/>
</dbReference>
<dbReference type="PANTHER" id="PTHR22946:SF9">
    <property type="entry name" value="POLYKETIDE TRANSFERASE AF380"/>
    <property type="match status" value="1"/>
</dbReference>
<dbReference type="InterPro" id="IPR050261">
    <property type="entry name" value="FrsA_esterase"/>
</dbReference>
<dbReference type="PROSITE" id="PS51318">
    <property type="entry name" value="TAT"/>
    <property type="match status" value="1"/>
</dbReference>
<keyword evidence="5" id="KW-1185">Reference proteome</keyword>
<evidence type="ECO:0000256" key="2">
    <source>
        <dbReference type="ARBA" id="ARBA00022801"/>
    </source>
</evidence>
<reference evidence="4" key="2">
    <citation type="submission" date="2023-01" db="EMBL/GenBank/DDBJ databases">
        <authorList>
            <person name="Sun Q."/>
            <person name="Evtushenko L."/>
        </authorList>
    </citation>
    <scope>NUCLEOTIDE SEQUENCE</scope>
    <source>
        <strain evidence="4">VKM Ac-1020</strain>
    </source>
</reference>
<feature type="domain" description="Serine aminopeptidase S33" evidence="3">
    <location>
        <begin position="156"/>
        <end position="265"/>
    </location>
</feature>
<dbReference type="InterPro" id="IPR006311">
    <property type="entry name" value="TAT_signal"/>
</dbReference>
<evidence type="ECO:0000313" key="4">
    <source>
        <dbReference type="EMBL" id="GLJ62645.1"/>
    </source>
</evidence>
<keyword evidence="2 4" id="KW-0378">Hydrolase</keyword>
<gene>
    <name evidence="4" type="ORF">GCM10017576_27760</name>
</gene>
<name>A0A9W6H5W5_9MICO</name>
<dbReference type="GO" id="GO:0052689">
    <property type="term" value="F:carboxylic ester hydrolase activity"/>
    <property type="evidence" value="ECO:0007669"/>
    <property type="project" value="UniProtKB-ARBA"/>
</dbReference>
<reference evidence="4" key="1">
    <citation type="journal article" date="2014" name="Int. J. Syst. Evol. Microbiol.">
        <title>Complete genome sequence of Corynebacterium casei LMG S-19264T (=DSM 44701T), isolated from a smear-ripened cheese.</title>
        <authorList>
            <consortium name="US DOE Joint Genome Institute (JGI-PGF)"/>
            <person name="Walter F."/>
            <person name="Albersmeier A."/>
            <person name="Kalinowski J."/>
            <person name="Ruckert C."/>
        </authorList>
    </citation>
    <scope>NUCLEOTIDE SEQUENCE</scope>
    <source>
        <strain evidence="4">VKM Ac-1020</strain>
    </source>
</reference>
<dbReference type="EMBL" id="BSEJ01000015">
    <property type="protein sequence ID" value="GLJ62645.1"/>
    <property type="molecule type" value="Genomic_DNA"/>
</dbReference>
<sequence>MGTPRDRRTVVRVLGGAAAGGAAVGALGVALAAAFARRVVRWRPHDDERVLAADERMVVLAASLKTRHPGVFGLRYQDGYALVGPVVTEDARTVTRELREVSGRPPGRGGVSWEGDVHALPSDVGPHVDVLIDAPSGPAPAWRFGPAENATWAIHIHGIRSTRDGALRTVPAAEAEGLSSLVVSYRGDGDAAPAPGGASRLGLDEADDVDAAIGFAVERGAERIVLVGWSMGGGIALRLTERSAHRERIAGLVLVGPATDWRAAIRSGAAAGRVPLPGAAARIACAALGHPLLSRLAGMRAPVDLDELDWTRPGRLAVPTLVVHSRADRTVPFDSTERFAAANPGLVEVQEAPAADHSWEYNVAPEWFTETVRAWLRAHVA</sequence>
<dbReference type="SUPFAM" id="SSF53474">
    <property type="entry name" value="alpha/beta-Hydrolases"/>
    <property type="match status" value="1"/>
</dbReference>
<protein>
    <submittedName>
        <fullName evidence="4">Alpha/beta hydrolase</fullName>
    </submittedName>
</protein>
<evidence type="ECO:0000256" key="1">
    <source>
        <dbReference type="ARBA" id="ARBA00008645"/>
    </source>
</evidence>
<proteinExistence type="inferred from homology"/>
<evidence type="ECO:0000313" key="5">
    <source>
        <dbReference type="Proteomes" id="UP001142462"/>
    </source>
</evidence>
<organism evidence="4 5">
    <name type="scientific">Microbacterium barkeri</name>
    <dbReference type="NCBI Taxonomy" id="33917"/>
    <lineage>
        <taxon>Bacteria</taxon>
        <taxon>Bacillati</taxon>
        <taxon>Actinomycetota</taxon>
        <taxon>Actinomycetes</taxon>
        <taxon>Micrococcales</taxon>
        <taxon>Microbacteriaceae</taxon>
        <taxon>Microbacterium</taxon>
    </lineage>
</organism>
<dbReference type="InterPro" id="IPR022742">
    <property type="entry name" value="Hydrolase_4"/>
</dbReference>